<gene>
    <name evidence="11" type="ORF">LMS43_12260</name>
</gene>
<dbReference type="PRINTS" id="PR01003">
    <property type="entry name" value="FLGFLIH"/>
</dbReference>
<evidence type="ECO:0000256" key="5">
    <source>
        <dbReference type="ARBA" id="ARBA00022448"/>
    </source>
</evidence>
<evidence type="ECO:0000256" key="9">
    <source>
        <dbReference type="ARBA" id="ARBA00023225"/>
    </source>
</evidence>
<protein>
    <recommendedName>
        <fullName evidence="4">Flagellar assembly protein FliH</fullName>
    </recommendedName>
</protein>
<evidence type="ECO:0000256" key="4">
    <source>
        <dbReference type="ARBA" id="ARBA00016507"/>
    </source>
</evidence>
<comment type="similarity">
    <text evidence="3">Belongs to the FliH family.</text>
</comment>
<evidence type="ECO:0000256" key="2">
    <source>
        <dbReference type="ARBA" id="ARBA00004496"/>
    </source>
</evidence>
<comment type="subcellular location">
    <subcellularLocation>
        <location evidence="2">Cytoplasm</location>
    </subcellularLocation>
</comment>
<keyword evidence="5" id="KW-0813">Transport</keyword>
<dbReference type="InterPro" id="IPR051472">
    <property type="entry name" value="T3SS_Stator/FliH"/>
</dbReference>
<keyword evidence="11" id="KW-0966">Cell projection</keyword>
<evidence type="ECO:0000256" key="6">
    <source>
        <dbReference type="ARBA" id="ARBA00022490"/>
    </source>
</evidence>
<evidence type="ECO:0000256" key="1">
    <source>
        <dbReference type="ARBA" id="ARBA00003041"/>
    </source>
</evidence>
<dbReference type="Proteomes" id="UP001168613">
    <property type="component" value="Unassembled WGS sequence"/>
</dbReference>
<dbReference type="PANTHER" id="PTHR34982:SF1">
    <property type="entry name" value="FLAGELLAR ASSEMBLY PROTEIN FLIH"/>
    <property type="match status" value="1"/>
</dbReference>
<sequence>MSNRLSAYKAMQSDWHRWEMQDLDESKALTPEATIEPIPTPEELAAQAKAQLEQAQADGHHEGYQLGQQQGYQSGYDKGQAEGYAAGQTAGYQAGMDDAQAQLASHKALFEQLTLRCSESIGELNESMGQALIRLAIDIAEHVLADTITLRPESILGIVHQVLHQDPTDQSLLTLVLHPDDLDIVKQYLQEQVDTRPWRLQADAQLQRGDCIARSAYGDIDATLRTRWRRSIGALAQTPPIQNSTCSSGSSSLSHG</sequence>
<dbReference type="InterPro" id="IPR018035">
    <property type="entry name" value="Flagellar_FliH/T3SS_HrpE"/>
</dbReference>
<dbReference type="NCBIfam" id="NF004270">
    <property type="entry name" value="PRK05687.2-1"/>
    <property type="match status" value="1"/>
</dbReference>
<dbReference type="EMBL" id="JAJHNU010000003">
    <property type="protein sequence ID" value="MDN4122063.1"/>
    <property type="molecule type" value="Genomic_DNA"/>
</dbReference>
<organism evidence="11 12">
    <name type="scientific">Alcaligenes endophyticus</name>
    <dbReference type="NCBI Taxonomy" id="1929088"/>
    <lineage>
        <taxon>Bacteria</taxon>
        <taxon>Pseudomonadati</taxon>
        <taxon>Pseudomonadota</taxon>
        <taxon>Betaproteobacteria</taxon>
        <taxon>Burkholderiales</taxon>
        <taxon>Alcaligenaceae</taxon>
        <taxon>Alcaligenes</taxon>
    </lineage>
</organism>
<reference evidence="11" key="1">
    <citation type="submission" date="2021-11" db="EMBL/GenBank/DDBJ databases">
        <title>Draft genome sequence of Alcaligenes endophyticus type strain CCUG 75668T.</title>
        <authorList>
            <person name="Salva-Serra F."/>
            <person name="Duran R.E."/>
            <person name="Seeger M."/>
            <person name="Moore E.R.B."/>
            <person name="Jaen-Luchoro D."/>
        </authorList>
    </citation>
    <scope>NUCLEOTIDE SEQUENCE</scope>
    <source>
        <strain evidence="11">CCUG 75668</strain>
    </source>
</reference>
<name>A0ABT8EL87_9BURK</name>
<dbReference type="RefSeq" id="WP_266122934.1">
    <property type="nucleotide sequence ID" value="NZ_JAJHNU010000003.1"/>
</dbReference>
<evidence type="ECO:0000259" key="10">
    <source>
        <dbReference type="Pfam" id="PF02108"/>
    </source>
</evidence>
<keyword evidence="6" id="KW-0963">Cytoplasm</keyword>
<evidence type="ECO:0000256" key="7">
    <source>
        <dbReference type="ARBA" id="ARBA00022795"/>
    </source>
</evidence>
<evidence type="ECO:0000313" key="11">
    <source>
        <dbReference type="EMBL" id="MDN4122063.1"/>
    </source>
</evidence>
<keyword evidence="12" id="KW-1185">Reference proteome</keyword>
<comment type="function">
    <text evidence="1">Needed for flagellar regrowth and assembly.</text>
</comment>
<accession>A0ABT8EL87</accession>
<keyword evidence="11" id="KW-0282">Flagellum</keyword>
<keyword evidence="7" id="KW-1005">Bacterial flagellum biogenesis</keyword>
<keyword evidence="9" id="KW-1006">Bacterial flagellum protein export</keyword>
<dbReference type="Pfam" id="PF02108">
    <property type="entry name" value="FliH"/>
    <property type="match status" value="1"/>
</dbReference>
<proteinExistence type="inferred from homology"/>
<feature type="domain" description="Flagellar assembly protein FliH/Type III secretion system HrpE" evidence="10">
    <location>
        <begin position="106"/>
        <end position="230"/>
    </location>
</feature>
<keyword evidence="8" id="KW-0653">Protein transport</keyword>
<evidence type="ECO:0000313" key="12">
    <source>
        <dbReference type="Proteomes" id="UP001168613"/>
    </source>
</evidence>
<evidence type="ECO:0000256" key="8">
    <source>
        <dbReference type="ARBA" id="ARBA00022927"/>
    </source>
</evidence>
<dbReference type="InterPro" id="IPR000563">
    <property type="entry name" value="Flag_FliH"/>
</dbReference>
<keyword evidence="11" id="KW-0969">Cilium</keyword>
<comment type="caution">
    <text evidence="11">The sequence shown here is derived from an EMBL/GenBank/DDBJ whole genome shotgun (WGS) entry which is preliminary data.</text>
</comment>
<dbReference type="PANTHER" id="PTHR34982">
    <property type="entry name" value="YOP PROTEINS TRANSLOCATION PROTEIN L"/>
    <property type="match status" value="1"/>
</dbReference>
<evidence type="ECO:0000256" key="3">
    <source>
        <dbReference type="ARBA" id="ARBA00006602"/>
    </source>
</evidence>